<evidence type="ECO:0000256" key="8">
    <source>
        <dbReference type="ARBA" id="ARBA00047984"/>
    </source>
</evidence>
<dbReference type="GO" id="GO:0003724">
    <property type="term" value="F:RNA helicase activity"/>
    <property type="evidence" value="ECO:0007669"/>
    <property type="project" value="UniProtKB-EC"/>
</dbReference>
<dbReference type="InterPro" id="IPR011545">
    <property type="entry name" value="DEAD/DEAH_box_helicase_dom"/>
</dbReference>
<evidence type="ECO:0000256" key="1">
    <source>
        <dbReference type="ARBA" id="ARBA00012552"/>
    </source>
</evidence>
<keyword evidence="4 11" id="KW-0378">Hydrolase</keyword>
<dbReference type="Gene3D" id="3.40.50.300">
    <property type="entry name" value="P-loop containing nucleotide triphosphate hydrolases"/>
    <property type="match status" value="2"/>
</dbReference>
<dbReference type="CDD" id="cd18787">
    <property type="entry name" value="SF2_C_DEAD"/>
    <property type="match status" value="1"/>
</dbReference>
<keyword evidence="2" id="KW-0963">Cytoplasm</keyword>
<dbReference type="InterPro" id="IPR014014">
    <property type="entry name" value="RNA_helicase_DEAD_Q_motif"/>
</dbReference>
<evidence type="ECO:0000256" key="3">
    <source>
        <dbReference type="ARBA" id="ARBA00022741"/>
    </source>
</evidence>
<dbReference type="InterPro" id="IPR044742">
    <property type="entry name" value="DEAD/DEAH_RhlB"/>
</dbReference>
<dbReference type="SMART" id="SM00490">
    <property type="entry name" value="HELICc"/>
    <property type="match status" value="1"/>
</dbReference>
<gene>
    <name evidence="16" type="ORF">BC659_0960</name>
</gene>
<dbReference type="AlphaFoldDB" id="A0A4R6J0X2"/>
<evidence type="ECO:0000313" key="17">
    <source>
        <dbReference type="Proteomes" id="UP000295741"/>
    </source>
</evidence>
<evidence type="ECO:0000256" key="12">
    <source>
        <dbReference type="SAM" id="MobiDB-lite"/>
    </source>
</evidence>
<feature type="domain" description="DEAD-box RNA helicase Q" evidence="15">
    <location>
        <begin position="1"/>
        <end position="29"/>
    </location>
</feature>
<feature type="domain" description="Helicase ATP-binding" evidence="13">
    <location>
        <begin position="32"/>
        <end position="205"/>
    </location>
</feature>
<evidence type="ECO:0000256" key="10">
    <source>
        <dbReference type="PROSITE-ProRule" id="PRU00552"/>
    </source>
</evidence>
<dbReference type="GO" id="GO:0005829">
    <property type="term" value="C:cytosol"/>
    <property type="evidence" value="ECO:0007669"/>
    <property type="project" value="TreeGrafter"/>
</dbReference>
<evidence type="ECO:0000256" key="5">
    <source>
        <dbReference type="ARBA" id="ARBA00022806"/>
    </source>
</evidence>
<dbReference type="Pfam" id="PF00271">
    <property type="entry name" value="Helicase_C"/>
    <property type="match status" value="1"/>
</dbReference>
<dbReference type="SMART" id="SM00487">
    <property type="entry name" value="DEXDc"/>
    <property type="match status" value="1"/>
</dbReference>
<evidence type="ECO:0000259" key="14">
    <source>
        <dbReference type="PROSITE" id="PS51194"/>
    </source>
</evidence>
<dbReference type="PROSITE" id="PS51194">
    <property type="entry name" value="HELICASE_CTER"/>
    <property type="match status" value="1"/>
</dbReference>
<dbReference type="PROSITE" id="PS51192">
    <property type="entry name" value="HELICASE_ATP_BIND_1"/>
    <property type="match status" value="1"/>
</dbReference>
<dbReference type="GO" id="GO:0042255">
    <property type="term" value="P:ribosome assembly"/>
    <property type="evidence" value="ECO:0007669"/>
    <property type="project" value="UniProtKB-ARBA"/>
</dbReference>
<evidence type="ECO:0000256" key="9">
    <source>
        <dbReference type="ARBA" id="ARBA00074363"/>
    </source>
</evidence>
<dbReference type="CDD" id="cd00268">
    <property type="entry name" value="DEADc"/>
    <property type="match status" value="1"/>
</dbReference>
<keyword evidence="17" id="KW-1185">Reference proteome</keyword>
<evidence type="ECO:0000256" key="2">
    <source>
        <dbReference type="ARBA" id="ARBA00022490"/>
    </source>
</evidence>
<dbReference type="PROSITE" id="PS00039">
    <property type="entry name" value="DEAD_ATP_HELICASE"/>
    <property type="match status" value="1"/>
</dbReference>
<protein>
    <recommendedName>
        <fullName evidence="9">DEAD-box ATP-dependent RNA helicase RhpA</fullName>
        <ecNumber evidence="1">3.6.4.13</ecNumber>
    </recommendedName>
</protein>
<feature type="compositionally biased region" description="Polar residues" evidence="12">
    <location>
        <begin position="412"/>
        <end position="421"/>
    </location>
</feature>
<keyword evidence="3 11" id="KW-0547">Nucleotide-binding</keyword>
<dbReference type="EC" id="3.6.4.13" evidence="1"/>
<dbReference type="GO" id="GO:0003676">
    <property type="term" value="F:nucleic acid binding"/>
    <property type="evidence" value="ECO:0007669"/>
    <property type="project" value="InterPro"/>
</dbReference>
<reference evidence="16 17" key="1">
    <citation type="submission" date="2019-03" db="EMBL/GenBank/DDBJ databases">
        <title>Genomic Encyclopedia of Archaeal and Bacterial Type Strains, Phase II (KMG-II): from individual species to whole genera.</title>
        <authorList>
            <person name="Goeker M."/>
        </authorList>
    </citation>
    <scope>NUCLEOTIDE SEQUENCE [LARGE SCALE GENOMIC DNA]</scope>
    <source>
        <strain evidence="16 17">DSM 28323</strain>
    </source>
</reference>
<dbReference type="PANTHER" id="PTHR47959:SF13">
    <property type="entry name" value="ATP-DEPENDENT RNA HELICASE RHLE"/>
    <property type="match status" value="1"/>
</dbReference>
<dbReference type="OrthoDB" id="634931at2"/>
<dbReference type="Proteomes" id="UP000295741">
    <property type="component" value="Unassembled WGS sequence"/>
</dbReference>
<dbReference type="PROSITE" id="PS51195">
    <property type="entry name" value="Q_MOTIF"/>
    <property type="match status" value="1"/>
</dbReference>
<comment type="caution">
    <text evidence="16">The sequence shown here is derived from an EMBL/GenBank/DDBJ whole genome shotgun (WGS) entry which is preliminary data.</text>
</comment>
<evidence type="ECO:0000313" key="16">
    <source>
        <dbReference type="EMBL" id="TDO28879.1"/>
    </source>
</evidence>
<dbReference type="PANTHER" id="PTHR47959">
    <property type="entry name" value="ATP-DEPENDENT RNA HELICASE RHLE-RELATED"/>
    <property type="match status" value="1"/>
</dbReference>
<dbReference type="InterPro" id="IPR014001">
    <property type="entry name" value="Helicase_ATP-bd"/>
</dbReference>
<dbReference type="InterPro" id="IPR050079">
    <property type="entry name" value="DEAD_box_RNA_helicase"/>
</dbReference>
<accession>A0A4R6J0X2</accession>
<dbReference type="Pfam" id="PF00270">
    <property type="entry name" value="DEAD"/>
    <property type="match status" value="1"/>
</dbReference>
<comment type="catalytic activity">
    <reaction evidence="8">
        <text>ATP + H2O = ADP + phosphate + H(+)</text>
        <dbReference type="Rhea" id="RHEA:13065"/>
        <dbReference type="ChEBI" id="CHEBI:15377"/>
        <dbReference type="ChEBI" id="CHEBI:15378"/>
        <dbReference type="ChEBI" id="CHEBI:30616"/>
        <dbReference type="ChEBI" id="CHEBI:43474"/>
        <dbReference type="ChEBI" id="CHEBI:456216"/>
        <dbReference type="EC" id="3.6.4.13"/>
    </reaction>
</comment>
<feature type="region of interest" description="Disordered" evidence="12">
    <location>
        <begin position="383"/>
        <end position="421"/>
    </location>
</feature>
<dbReference type="InterPro" id="IPR001650">
    <property type="entry name" value="Helicase_C-like"/>
</dbReference>
<dbReference type="EMBL" id="SNWP01000010">
    <property type="protein sequence ID" value="TDO28879.1"/>
    <property type="molecule type" value="Genomic_DNA"/>
</dbReference>
<dbReference type="GO" id="GO:0009266">
    <property type="term" value="P:response to temperature stimulus"/>
    <property type="evidence" value="ECO:0007669"/>
    <property type="project" value="UniProtKB-ARBA"/>
</dbReference>
<evidence type="ECO:0000259" key="13">
    <source>
        <dbReference type="PROSITE" id="PS51192"/>
    </source>
</evidence>
<keyword evidence="6 11" id="KW-0067">ATP-binding</keyword>
<feature type="domain" description="Helicase C-terminal" evidence="14">
    <location>
        <begin position="216"/>
        <end position="379"/>
    </location>
</feature>
<name>A0A4R6J0X2_9BACT</name>
<sequence length="421" mass="46362">MTFDSLNLIEPILRALQTEGYTTPTPIQQQSIPVVLAGKDLLGCAQTGTGKTAAFAIPVIQLLSQQKNFTQGIKALILTPTRELAIQIDESFAAYGRHTSIRHAVIFGGVSQLPQTQALKRGVDVLIATPGRLLDLMQQGYINLQQLQLFVLDEADRMLDMGFIHDVKKVIAKLPSKRQTLFFSATMPPEIAGLANSILQEPVKVEVTPVSSTAEKIEQSVYFVEKQNKRLLLNHLLQDSAIETVLVFTRTKHGADKVVKDLQKAGIGAAAIHGNKSQNARQRALTDFKSGNLRVLVATDIAARGIDVEQLSHVINYELPNIPETYVHRIGRTGRAGASGIAISFCDAEEKAYLKDIQKLISISVPQVLDHPYAMSDISLTNFKPAPKQQQGNRNGQRRSFRGGDSRRYAGNNGQQRQRRD</sequence>
<keyword evidence="5 11" id="KW-0347">Helicase</keyword>
<dbReference type="GO" id="GO:0005524">
    <property type="term" value="F:ATP binding"/>
    <property type="evidence" value="ECO:0007669"/>
    <property type="project" value="UniProtKB-KW"/>
</dbReference>
<dbReference type="InterPro" id="IPR000629">
    <property type="entry name" value="RNA-helicase_DEAD-box_CS"/>
</dbReference>
<comment type="similarity">
    <text evidence="7 11">Belongs to the DEAD box helicase family.</text>
</comment>
<evidence type="ECO:0000256" key="6">
    <source>
        <dbReference type="ARBA" id="ARBA00022840"/>
    </source>
</evidence>
<dbReference type="SUPFAM" id="SSF52540">
    <property type="entry name" value="P-loop containing nucleoside triphosphate hydrolases"/>
    <property type="match status" value="1"/>
</dbReference>
<dbReference type="RefSeq" id="WP_133473495.1">
    <property type="nucleotide sequence ID" value="NZ_SNWP01000010.1"/>
</dbReference>
<evidence type="ECO:0000256" key="4">
    <source>
        <dbReference type="ARBA" id="ARBA00022801"/>
    </source>
</evidence>
<organism evidence="16 17">
    <name type="scientific">Sediminibacterium goheungense</name>
    <dbReference type="NCBI Taxonomy" id="1086393"/>
    <lineage>
        <taxon>Bacteria</taxon>
        <taxon>Pseudomonadati</taxon>
        <taxon>Bacteroidota</taxon>
        <taxon>Chitinophagia</taxon>
        <taxon>Chitinophagales</taxon>
        <taxon>Chitinophagaceae</taxon>
        <taxon>Sediminibacterium</taxon>
    </lineage>
</organism>
<evidence type="ECO:0000256" key="7">
    <source>
        <dbReference type="ARBA" id="ARBA00038437"/>
    </source>
</evidence>
<dbReference type="FunFam" id="3.40.50.300:FF:000468">
    <property type="entry name" value="ATP-dependent RNA helicase RhlE"/>
    <property type="match status" value="1"/>
</dbReference>
<dbReference type="FunFam" id="3.40.50.300:FF:000108">
    <property type="entry name" value="ATP-dependent RNA helicase RhlE"/>
    <property type="match status" value="1"/>
</dbReference>
<dbReference type="InterPro" id="IPR027417">
    <property type="entry name" value="P-loop_NTPase"/>
</dbReference>
<evidence type="ECO:0000256" key="11">
    <source>
        <dbReference type="RuleBase" id="RU000492"/>
    </source>
</evidence>
<proteinExistence type="inferred from homology"/>
<dbReference type="GO" id="GO:0016787">
    <property type="term" value="F:hydrolase activity"/>
    <property type="evidence" value="ECO:0007669"/>
    <property type="project" value="UniProtKB-KW"/>
</dbReference>
<evidence type="ECO:0000259" key="15">
    <source>
        <dbReference type="PROSITE" id="PS51195"/>
    </source>
</evidence>
<feature type="short sequence motif" description="Q motif" evidence="10">
    <location>
        <begin position="1"/>
        <end position="29"/>
    </location>
</feature>